<dbReference type="GO" id="GO:0030001">
    <property type="term" value="P:metal ion transport"/>
    <property type="evidence" value="ECO:0007669"/>
    <property type="project" value="InterPro"/>
</dbReference>
<dbReference type="SUPFAM" id="SSF53807">
    <property type="entry name" value="Helical backbone' metal receptor"/>
    <property type="match status" value="1"/>
</dbReference>
<dbReference type="GO" id="GO:0046872">
    <property type="term" value="F:metal ion binding"/>
    <property type="evidence" value="ECO:0007669"/>
    <property type="project" value="InterPro"/>
</dbReference>
<proteinExistence type="predicted"/>
<gene>
    <name evidence="1" type="ORF">LCGC14_0885210</name>
</gene>
<evidence type="ECO:0000313" key="1">
    <source>
        <dbReference type="EMBL" id="KKN25389.1"/>
    </source>
</evidence>
<sequence>MNREEFMEKAAQYIIDADEEGVVELAKKYRIKVIFFEIRVRDELAKVLAEEIGARTLVLNPGANLTKEQLKSGKTFFDIMEANLENLKDGLDCK</sequence>
<dbReference type="Pfam" id="PF01297">
    <property type="entry name" value="ZnuA"/>
    <property type="match status" value="1"/>
</dbReference>
<protein>
    <recommendedName>
        <fullName evidence="2">Zinc ABC transporter substrate-binding protein</fullName>
    </recommendedName>
</protein>
<reference evidence="1" key="1">
    <citation type="journal article" date="2015" name="Nature">
        <title>Complex archaea that bridge the gap between prokaryotes and eukaryotes.</title>
        <authorList>
            <person name="Spang A."/>
            <person name="Saw J.H."/>
            <person name="Jorgensen S.L."/>
            <person name="Zaremba-Niedzwiedzka K."/>
            <person name="Martijn J."/>
            <person name="Lind A.E."/>
            <person name="van Eijk R."/>
            <person name="Schleper C."/>
            <person name="Guy L."/>
            <person name="Ettema T.J."/>
        </authorList>
    </citation>
    <scope>NUCLEOTIDE SEQUENCE</scope>
</reference>
<dbReference type="AlphaFoldDB" id="A0A0F9P5Q5"/>
<comment type="caution">
    <text evidence="1">The sequence shown here is derived from an EMBL/GenBank/DDBJ whole genome shotgun (WGS) entry which is preliminary data.</text>
</comment>
<evidence type="ECO:0008006" key="2">
    <source>
        <dbReference type="Google" id="ProtNLM"/>
    </source>
</evidence>
<name>A0A0F9P5Q5_9ZZZZ</name>
<accession>A0A0F9P5Q5</accession>
<dbReference type="EMBL" id="LAZR01002806">
    <property type="protein sequence ID" value="KKN25389.1"/>
    <property type="molecule type" value="Genomic_DNA"/>
</dbReference>
<organism evidence="1">
    <name type="scientific">marine sediment metagenome</name>
    <dbReference type="NCBI Taxonomy" id="412755"/>
    <lineage>
        <taxon>unclassified sequences</taxon>
        <taxon>metagenomes</taxon>
        <taxon>ecological metagenomes</taxon>
    </lineage>
</organism>
<dbReference type="InterPro" id="IPR006127">
    <property type="entry name" value="ZnuA-like"/>
</dbReference>
<dbReference type="Gene3D" id="3.40.50.1980">
    <property type="entry name" value="Nitrogenase molybdenum iron protein domain"/>
    <property type="match status" value="1"/>
</dbReference>